<dbReference type="GO" id="GO:0005777">
    <property type="term" value="C:peroxisome"/>
    <property type="evidence" value="ECO:0007669"/>
    <property type="project" value="UniProtKB-SubCell"/>
</dbReference>
<dbReference type="Proteomes" id="UP001172673">
    <property type="component" value="Unassembled WGS sequence"/>
</dbReference>
<dbReference type="PRINTS" id="PR00081">
    <property type="entry name" value="GDHRDH"/>
</dbReference>
<evidence type="ECO:0000256" key="9">
    <source>
        <dbReference type="ARBA" id="ARBA00023239"/>
    </source>
</evidence>
<dbReference type="PANTHER" id="PTHR45024:SF2">
    <property type="entry name" value="SCP2 DOMAIN-CONTAINING PROTEIN"/>
    <property type="match status" value="1"/>
</dbReference>
<evidence type="ECO:0000256" key="10">
    <source>
        <dbReference type="SAM" id="MobiDB-lite"/>
    </source>
</evidence>
<evidence type="ECO:0000256" key="5">
    <source>
        <dbReference type="ARBA" id="ARBA00022857"/>
    </source>
</evidence>
<comment type="similarity">
    <text evidence="3">Belongs to the short-chain dehydrogenases/reductases (SDR) family.</text>
</comment>
<dbReference type="FunFam" id="3.40.50.720:FF:000084">
    <property type="entry name" value="Short-chain dehydrogenase reductase"/>
    <property type="match status" value="1"/>
</dbReference>
<dbReference type="SUPFAM" id="SSF51735">
    <property type="entry name" value="NAD(P)-binding Rossmann-fold domains"/>
    <property type="match status" value="2"/>
</dbReference>
<keyword evidence="13" id="KW-1185">Reference proteome</keyword>
<evidence type="ECO:0000256" key="7">
    <source>
        <dbReference type="ARBA" id="ARBA00023098"/>
    </source>
</evidence>
<dbReference type="Gene3D" id="3.10.129.10">
    <property type="entry name" value="Hotdog Thioesterase"/>
    <property type="match status" value="2"/>
</dbReference>
<keyword evidence="6" id="KW-0560">Oxidoreductase</keyword>
<evidence type="ECO:0000256" key="1">
    <source>
        <dbReference type="ARBA" id="ARBA00004275"/>
    </source>
</evidence>
<feature type="region of interest" description="Disordered" evidence="10">
    <location>
        <begin position="732"/>
        <end position="763"/>
    </location>
</feature>
<comment type="pathway">
    <text evidence="2">Lipid metabolism; fatty acid beta-oxidation.</text>
</comment>
<dbReference type="PANTHER" id="PTHR45024">
    <property type="entry name" value="DEHYDROGENASES, SHORT CHAIN"/>
    <property type="match status" value="1"/>
</dbReference>
<dbReference type="CDD" id="cd03448">
    <property type="entry name" value="HDE_HSD"/>
    <property type="match status" value="1"/>
</dbReference>
<feature type="domain" description="Ketoreductase" evidence="11">
    <location>
        <begin position="298"/>
        <end position="472"/>
    </location>
</feature>
<name>A0AA39CI03_9EURO</name>
<dbReference type="InterPro" id="IPR002539">
    <property type="entry name" value="MaoC-like_dom"/>
</dbReference>
<evidence type="ECO:0000256" key="2">
    <source>
        <dbReference type="ARBA" id="ARBA00005005"/>
    </source>
</evidence>
<evidence type="ECO:0000313" key="13">
    <source>
        <dbReference type="Proteomes" id="UP001172673"/>
    </source>
</evidence>
<dbReference type="Pfam" id="PF01575">
    <property type="entry name" value="MaoC_dehydratas"/>
    <property type="match status" value="1"/>
</dbReference>
<dbReference type="InterPro" id="IPR051687">
    <property type="entry name" value="Peroxisomal_Beta-Oxidation"/>
</dbReference>
<keyword evidence="7" id="KW-0443">Lipid metabolism</keyword>
<keyword evidence="4" id="KW-0276">Fatty acid metabolism</keyword>
<evidence type="ECO:0000256" key="4">
    <source>
        <dbReference type="ARBA" id="ARBA00022832"/>
    </source>
</evidence>
<protein>
    <recommendedName>
        <fullName evidence="11">Ketoreductase domain-containing protein</fullName>
    </recommendedName>
</protein>
<dbReference type="GO" id="GO:0004300">
    <property type="term" value="F:enoyl-CoA hydratase activity"/>
    <property type="evidence" value="ECO:0007669"/>
    <property type="project" value="UniProtKB-ARBA"/>
</dbReference>
<comment type="caution">
    <text evidence="12">The sequence shown here is derived from an EMBL/GenBank/DDBJ whole genome shotgun (WGS) entry which is preliminary data.</text>
</comment>
<organism evidence="12 13">
    <name type="scientific">Cladophialophora chaetospira</name>
    <dbReference type="NCBI Taxonomy" id="386627"/>
    <lineage>
        <taxon>Eukaryota</taxon>
        <taxon>Fungi</taxon>
        <taxon>Dikarya</taxon>
        <taxon>Ascomycota</taxon>
        <taxon>Pezizomycotina</taxon>
        <taxon>Eurotiomycetes</taxon>
        <taxon>Chaetothyriomycetidae</taxon>
        <taxon>Chaetothyriales</taxon>
        <taxon>Herpotrichiellaceae</taxon>
        <taxon>Cladophialophora</taxon>
    </lineage>
</organism>
<dbReference type="InterPro" id="IPR036291">
    <property type="entry name" value="NAD(P)-bd_dom_sf"/>
</dbReference>
<sequence length="875" mass="95081">MSLRFDGQTILIVGAGNGLGSKYAEYLAKLGANVVVHDTENAVAKAIATSISAAGGHALADSCPFTNGDRVIAAAVARFGRLDAIVLNNTDDVFAQWSATGSNDWDSLLDSTFKSSYKIVQPAWAHFKKQNYGRILCTSSIHPRKEPTSSPLQSVLLHGQLGFVQTLAKEGAKYNILAAVLAPAYSAGLAQPVSESEFGDYLKTVVTLIHPLNTTETGHIYEIGEGRCSKLRWQRSSGAILKPNTTMTPAAIIEKWKDVNEFSKADYPSKTADLVALLDKAKALPPSPLRKQVRLNGRVALVTGAGSGLGRAYARCLARLGAHIVLNDLKEPALVAEEIRRDGGECHMVTCSVEEGEKAVAETMRKYGRIDIVVNNAGFVRDKSIANMTDDLWDSIMAVHLKGTFRVTKAAWSHMVKQRYGRIVNVSSTSGIYGNFGQANYSTAKCAIIGFSEALAREGAKHNILVNAIAPTASTPALAVAVKDASTSFSAEYCAPFVAALCSDSVPYPSTGGLFELAVGWHARTRLQATHGSAIPRSAELTEEAAAQLLRDMADFDSAPPRYPEDAEHGLKEVFRQLPQISVLQRIEAAKKREPRGTIYEYGEREVLLYNLTLGAKRTDLALVYENDKNFQALPTFGAIPYFNSKAPFSYDEILRNWDPTKLLHGEHYLEIRKFPIPTSGKLITYPRLKKVVDKGKAAVVTVGNTTKDAVTGEDIFYNEASAYVRGAGGFTAGSVQPRPSGSTTSTTSTRPPEFSREERTTDEQAALYRLNGDRNAMHIDPVTAMQGGGFSRPILHGLCFFGIAGKHVYQRYGPFKNIRVRFAGTVDPGQTLRTEMWKDRDVVLFQMKVVETGKLCISGGRAELLGQSGKESKL</sequence>
<reference evidence="12" key="1">
    <citation type="submission" date="2022-10" db="EMBL/GenBank/DDBJ databases">
        <title>Culturing micro-colonial fungi from biological soil crusts in the Mojave desert and describing Neophaeococcomyces mojavensis, and introducing the new genera and species Taxawa tesnikishii.</title>
        <authorList>
            <person name="Kurbessoian T."/>
            <person name="Stajich J.E."/>
        </authorList>
    </citation>
    <scope>NUCLEOTIDE SEQUENCE</scope>
    <source>
        <strain evidence="12">TK_41</strain>
    </source>
</reference>
<dbReference type="PRINTS" id="PR00080">
    <property type="entry name" value="SDRFAMILY"/>
</dbReference>
<keyword evidence="9" id="KW-0456">Lyase</keyword>
<dbReference type="EMBL" id="JAPDRK010000009">
    <property type="protein sequence ID" value="KAJ9608804.1"/>
    <property type="molecule type" value="Genomic_DNA"/>
</dbReference>
<comment type="subcellular location">
    <subcellularLocation>
        <location evidence="1">Peroxisome</location>
    </subcellularLocation>
</comment>
<dbReference type="InterPro" id="IPR029069">
    <property type="entry name" value="HotDog_dom_sf"/>
</dbReference>
<dbReference type="InterPro" id="IPR054357">
    <property type="entry name" value="MFE-2_N"/>
</dbReference>
<dbReference type="Pfam" id="PF22622">
    <property type="entry name" value="MFE-2_hydrat-2_N"/>
    <property type="match status" value="1"/>
</dbReference>
<keyword evidence="5" id="KW-0521">NADP</keyword>
<evidence type="ECO:0000313" key="12">
    <source>
        <dbReference type="EMBL" id="KAJ9608804.1"/>
    </source>
</evidence>
<dbReference type="InterPro" id="IPR002347">
    <property type="entry name" value="SDR_fam"/>
</dbReference>
<dbReference type="SUPFAM" id="SSF54637">
    <property type="entry name" value="Thioesterase/thiol ester dehydrase-isomerase"/>
    <property type="match status" value="2"/>
</dbReference>
<proteinExistence type="inferred from homology"/>
<keyword evidence="8" id="KW-0576">Peroxisome</keyword>
<dbReference type="Pfam" id="PF00106">
    <property type="entry name" value="adh_short"/>
    <property type="match status" value="2"/>
</dbReference>
<accession>A0AA39CI03</accession>
<dbReference type="GO" id="GO:0016491">
    <property type="term" value="F:oxidoreductase activity"/>
    <property type="evidence" value="ECO:0007669"/>
    <property type="project" value="UniProtKB-KW"/>
</dbReference>
<evidence type="ECO:0000259" key="11">
    <source>
        <dbReference type="SMART" id="SM00822"/>
    </source>
</evidence>
<dbReference type="Gene3D" id="3.40.50.720">
    <property type="entry name" value="NAD(P)-binding Rossmann-like Domain"/>
    <property type="match status" value="2"/>
</dbReference>
<evidence type="ECO:0000256" key="6">
    <source>
        <dbReference type="ARBA" id="ARBA00023002"/>
    </source>
</evidence>
<dbReference type="InterPro" id="IPR057326">
    <property type="entry name" value="KR_dom"/>
</dbReference>
<dbReference type="AlphaFoldDB" id="A0AA39CI03"/>
<gene>
    <name evidence="12" type="ORF">H2200_006575</name>
</gene>
<dbReference type="SMART" id="SM00822">
    <property type="entry name" value="PKS_KR"/>
    <property type="match status" value="1"/>
</dbReference>
<dbReference type="GO" id="GO:0006631">
    <property type="term" value="P:fatty acid metabolic process"/>
    <property type="evidence" value="ECO:0007669"/>
    <property type="project" value="UniProtKB-KW"/>
</dbReference>
<evidence type="ECO:0000256" key="3">
    <source>
        <dbReference type="ARBA" id="ARBA00006484"/>
    </source>
</evidence>
<feature type="compositionally biased region" description="Basic and acidic residues" evidence="10">
    <location>
        <begin position="754"/>
        <end position="763"/>
    </location>
</feature>
<feature type="compositionally biased region" description="Low complexity" evidence="10">
    <location>
        <begin position="738"/>
        <end position="753"/>
    </location>
</feature>
<evidence type="ECO:0000256" key="8">
    <source>
        <dbReference type="ARBA" id="ARBA00023140"/>
    </source>
</evidence>